<dbReference type="GO" id="GO:0031388">
    <property type="term" value="P:organic acid phosphorylation"/>
    <property type="evidence" value="ECO:0007669"/>
    <property type="project" value="UniProtKB-UniRule"/>
</dbReference>
<dbReference type="SUPFAM" id="SSF110738">
    <property type="entry name" value="Glycerate kinase I"/>
    <property type="match status" value="1"/>
</dbReference>
<dbReference type="EMBL" id="LRMR01000005">
    <property type="protein sequence ID" value="KWU52000.1"/>
    <property type="molecule type" value="Genomic_DNA"/>
</dbReference>
<dbReference type="Gene3D" id="3.90.1510.10">
    <property type="entry name" value="Glycerate kinase, domain 2"/>
    <property type="match status" value="1"/>
</dbReference>
<keyword evidence="2 4" id="KW-0808">Transferase</keyword>
<evidence type="ECO:0000313" key="6">
    <source>
        <dbReference type="Proteomes" id="UP000067111"/>
    </source>
</evidence>
<gene>
    <name evidence="5" type="ORF">AWV77_03990</name>
</gene>
<comment type="similarity">
    <text evidence="1 4">Belongs to the glycerate kinase type-1 family.</text>
</comment>
<evidence type="ECO:0000313" key="5">
    <source>
        <dbReference type="EMBL" id="KWU52000.1"/>
    </source>
</evidence>
<dbReference type="Gene3D" id="3.40.50.10350">
    <property type="entry name" value="Glycerate kinase, domain 1"/>
    <property type="match status" value="1"/>
</dbReference>
<dbReference type="InterPro" id="IPR018197">
    <property type="entry name" value="Glycerate_kinase_RE-like"/>
</dbReference>
<dbReference type="OrthoDB" id="9774290at2"/>
<name>A0A0X7KBA4_9PSED</name>
<dbReference type="NCBIfam" id="TIGR00045">
    <property type="entry name" value="glycerate kinase"/>
    <property type="match status" value="1"/>
</dbReference>
<sequence length="379" mass="39282">MKIIIAPDSFKDSLSAEGVAQAIAEGLTEVWPDAQCIQCPMADGGEGTVDAVLAACNGELRRQWVRGPLGGTVEARWGWLAASHTAMIEMAEASGLQRVPPGQRDACSSTTYGTGELIRAALDLGARRIILAIGGSATNDAGAGAMQALGVQLLDDQQQPLPAGGLALARLAHLNLERLDPRLAQVQFEIAADVNNPLCGPQGASAIFGPQKGANPAQVQQLDAALGHFADHCARVLPKDVRDEPGSGAAGGLGFAAKAFLGAQFRAGVEVVAELVGLDAAVRGADLVITGEGRFDAQTLRGKTPFGVARIAQRHQVPVIVIAGTLGDGYEQMYAHGVAAAFALPNGPMSLEQACAEAPRLLRERAADVARVWRTASGR</sequence>
<dbReference type="GO" id="GO:0008887">
    <property type="term" value="F:glycerate kinase activity"/>
    <property type="evidence" value="ECO:0007669"/>
    <property type="project" value="UniProtKB-UniRule"/>
</dbReference>
<reference evidence="6" key="1">
    <citation type="submission" date="2016-01" db="EMBL/GenBank/DDBJ databases">
        <authorList>
            <person name="Gamez R.M."/>
            <person name="Rodriguez F."/>
            <person name="Bernal J.F."/>
            <person name="Agarwala R."/>
            <person name="Landsman D."/>
            <person name="Marino-Ramirez L."/>
        </authorList>
    </citation>
    <scope>NUCLEOTIDE SEQUENCE [LARGE SCALE GENOMIC DNA]</scope>
    <source>
        <strain evidence="6">Ps006</strain>
    </source>
</reference>
<dbReference type="AlphaFoldDB" id="A0A0X7KBA4"/>
<comment type="caution">
    <text evidence="5">The sequence shown here is derived from an EMBL/GenBank/DDBJ whole genome shotgun (WGS) entry which is preliminary data.</text>
</comment>
<dbReference type="RefSeq" id="WP_060752987.1">
    <property type="nucleotide sequence ID" value="NZ_LRMR01000005.1"/>
</dbReference>
<evidence type="ECO:0000256" key="2">
    <source>
        <dbReference type="ARBA" id="ARBA00022679"/>
    </source>
</evidence>
<dbReference type="PANTHER" id="PTHR21599">
    <property type="entry name" value="GLYCERATE KINASE"/>
    <property type="match status" value="1"/>
</dbReference>
<accession>A0A0X7KBA4</accession>
<dbReference type="PANTHER" id="PTHR21599:SF0">
    <property type="entry name" value="GLYCERATE KINASE"/>
    <property type="match status" value="1"/>
</dbReference>
<protein>
    <submittedName>
        <fullName evidence="5">Glycerate kinase</fullName>
    </submittedName>
</protein>
<dbReference type="Proteomes" id="UP000067111">
    <property type="component" value="Unassembled WGS sequence"/>
</dbReference>
<keyword evidence="3 4" id="KW-0418">Kinase</keyword>
<dbReference type="Pfam" id="PF02595">
    <property type="entry name" value="Gly_kinase"/>
    <property type="match status" value="1"/>
</dbReference>
<dbReference type="InterPro" id="IPR004381">
    <property type="entry name" value="Glycerate_kinase"/>
</dbReference>
<dbReference type="PIRSF" id="PIRSF006078">
    <property type="entry name" value="GlxK"/>
    <property type="match status" value="1"/>
</dbReference>
<evidence type="ECO:0000256" key="1">
    <source>
        <dbReference type="ARBA" id="ARBA00006284"/>
    </source>
</evidence>
<proteinExistence type="inferred from homology"/>
<organism evidence="5 6">
    <name type="scientific">Pseudomonas palleroniana</name>
    <dbReference type="NCBI Taxonomy" id="191390"/>
    <lineage>
        <taxon>Bacteria</taxon>
        <taxon>Pseudomonadati</taxon>
        <taxon>Pseudomonadota</taxon>
        <taxon>Gammaproteobacteria</taxon>
        <taxon>Pseudomonadales</taxon>
        <taxon>Pseudomonadaceae</taxon>
        <taxon>Pseudomonas</taxon>
    </lineage>
</organism>
<dbReference type="InterPro" id="IPR018193">
    <property type="entry name" value="Glyc_kinase_flavodox-like_fold"/>
</dbReference>
<dbReference type="InterPro" id="IPR036129">
    <property type="entry name" value="Glycerate_kinase_sf"/>
</dbReference>
<evidence type="ECO:0000256" key="3">
    <source>
        <dbReference type="ARBA" id="ARBA00022777"/>
    </source>
</evidence>
<evidence type="ECO:0000256" key="4">
    <source>
        <dbReference type="PIRNR" id="PIRNR006078"/>
    </source>
</evidence>